<reference evidence="2 3" key="1">
    <citation type="submission" date="2017-01" db="EMBL/GenBank/DDBJ databases">
        <title>A new Hymenobacter.</title>
        <authorList>
            <person name="Liang Y."/>
            <person name="Feng F."/>
        </authorList>
    </citation>
    <scope>NUCLEOTIDE SEQUENCE [LARGE SCALE GENOMIC DNA]</scope>
    <source>
        <strain evidence="2">MIMBbqt21</strain>
    </source>
</reference>
<name>A0A243WDH4_9BACT</name>
<sequence length="100" mass="11892">MDTKSPLHQHLTNALTHAVLDYLRAEIELQKESLRTDVQQLSLEEEAQRISTLMAPNLTITIDVHLRRLLYPEQRERTDEWLRSQSYMHRREDENNRPSA</sequence>
<feature type="region of interest" description="Disordered" evidence="1">
    <location>
        <begin position="81"/>
        <end position="100"/>
    </location>
</feature>
<evidence type="ECO:0000313" key="2">
    <source>
        <dbReference type="EMBL" id="OUJ72868.1"/>
    </source>
</evidence>
<proteinExistence type="predicted"/>
<dbReference type="Proteomes" id="UP000194873">
    <property type="component" value="Unassembled WGS sequence"/>
</dbReference>
<keyword evidence="3" id="KW-1185">Reference proteome</keyword>
<dbReference type="RefSeq" id="WP_086595153.1">
    <property type="nucleotide sequence ID" value="NZ_MTSE01000008.1"/>
</dbReference>
<evidence type="ECO:0000256" key="1">
    <source>
        <dbReference type="SAM" id="MobiDB-lite"/>
    </source>
</evidence>
<gene>
    <name evidence="2" type="ORF">BXP70_16290</name>
</gene>
<organism evidence="2 3">
    <name type="scientific">Hymenobacter crusticola</name>
    <dbReference type="NCBI Taxonomy" id="1770526"/>
    <lineage>
        <taxon>Bacteria</taxon>
        <taxon>Pseudomonadati</taxon>
        <taxon>Bacteroidota</taxon>
        <taxon>Cytophagia</taxon>
        <taxon>Cytophagales</taxon>
        <taxon>Hymenobacteraceae</taxon>
        <taxon>Hymenobacter</taxon>
    </lineage>
</organism>
<dbReference type="EMBL" id="MTSE01000008">
    <property type="protein sequence ID" value="OUJ72868.1"/>
    <property type="molecule type" value="Genomic_DNA"/>
</dbReference>
<dbReference type="AlphaFoldDB" id="A0A243WDH4"/>
<accession>A0A243WDH4</accession>
<comment type="caution">
    <text evidence="2">The sequence shown here is derived from an EMBL/GenBank/DDBJ whole genome shotgun (WGS) entry which is preliminary data.</text>
</comment>
<evidence type="ECO:0000313" key="3">
    <source>
        <dbReference type="Proteomes" id="UP000194873"/>
    </source>
</evidence>
<protein>
    <submittedName>
        <fullName evidence="2">Uncharacterized protein</fullName>
    </submittedName>
</protein>
<feature type="compositionally biased region" description="Basic and acidic residues" evidence="1">
    <location>
        <begin position="89"/>
        <end position="100"/>
    </location>
</feature>